<dbReference type="SUPFAM" id="SSF49785">
    <property type="entry name" value="Galactose-binding domain-like"/>
    <property type="match status" value="1"/>
</dbReference>
<dbReference type="Gene3D" id="2.60.120.260">
    <property type="entry name" value="Galactose-binding domain-like"/>
    <property type="match status" value="1"/>
</dbReference>
<feature type="domain" description="F5/8 type C" evidence="1">
    <location>
        <begin position="1"/>
        <end position="64"/>
    </location>
</feature>
<evidence type="ECO:0000259" key="1">
    <source>
        <dbReference type="PROSITE" id="PS50022"/>
    </source>
</evidence>
<dbReference type="PROSITE" id="PS50022">
    <property type="entry name" value="FA58C_3"/>
    <property type="match status" value="1"/>
</dbReference>
<comment type="caution">
    <text evidence="2">The sequence shown here is derived from an EMBL/GenBank/DDBJ whole genome shotgun (WGS) entry which is preliminary data.</text>
</comment>
<dbReference type="InterPro" id="IPR000421">
    <property type="entry name" value="FA58C"/>
</dbReference>
<protein>
    <recommendedName>
        <fullName evidence="1">F5/8 type C domain-containing protein</fullName>
    </recommendedName>
</protein>
<feature type="non-terminal residue" evidence="2">
    <location>
        <position position="1"/>
    </location>
</feature>
<dbReference type="AlphaFoldDB" id="X1HQ40"/>
<sequence>FSIAGSSDDETYSIIVNSTEYTFDPATANTVTVDFDAVSVRYVKLEFAANSGAPGGQVGEFEVY</sequence>
<reference evidence="2" key="1">
    <citation type="journal article" date="2014" name="Front. Microbiol.">
        <title>High frequency of phylogenetically diverse reductive dehalogenase-homologous genes in deep subseafloor sedimentary metagenomes.</title>
        <authorList>
            <person name="Kawai M."/>
            <person name="Futagami T."/>
            <person name="Toyoda A."/>
            <person name="Takaki Y."/>
            <person name="Nishi S."/>
            <person name="Hori S."/>
            <person name="Arai W."/>
            <person name="Tsubouchi T."/>
            <person name="Morono Y."/>
            <person name="Uchiyama I."/>
            <person name="Ito T."/>
            <person name="Fujiyama A."/>
            <person name="Inagaki F."/>
            <person name="Takami H."/>
        </authorList>
    </citation>
    <scope>NUCLEOTIDE SEQUENCE</scope>
    <source>
        <strain evidence="2">Expedition CK06-06</strain>
    </source>
</reference>
<organism evidence="2">
    <name type="scientific">marine sediment metagenome</name>
    <dbReference type="NCBI Taxonomy" id="412755"/>
    <lineage>
        <taxon>unclassified sequences</taxon>
        <taxon>metagenomes</taxon>
        <taxon>ecological metagenomes</taxon>
    </lineage>
</organism>
<accession>X1HQ40</accession>
<gene>
    <name evidence="2" type="ORF">S03H2_12814</name>
</gene>
<name>X1HQ40_9ZZZZ</name>
<dbReference type="InterPro" id="IPR008979">
    <property type="entry name" value="Galactose-bd-like_sf"/>
</dbReference>
<dbReference type="EMBL" id="BARU01006515">
    <property type="protein sequence ID" value="GAH47408.1"/>
    <property type="molecule type" value="Genomic_DNA"/>
</dbReference>
<proteinExistence type="predicted"/>
<evidence type="ECO:0000313" key="2">
    <source>
        <dbReference type="EMBL" id="GAH47408.1"/>
    </source>
</evidence>